<dbReference type="PANTHER" id="PTHR34775:SF4">
    <property type="entry name" value="TRANSMEMBRANE PROTEIN"/>
    <property type="match status" value="1"/>
</dbReference>
<name>A0AAP0DDR4_9ASTR</name>
<feature type="region of interest" description="Disordered" evidence="1">
    <location>
        <begin position="1"/>
        <end position="91"/>
    </location>
</feature>
<organism evidence="3 4">
    <name type="scientific">Deinandra increscens subsp. villosa</name>
    <dbReference type="NCBI Taxonomy" id="3103831"/>
    <lineage>
        <taxon>Eukaryota</taxon>
        <taxon>Viridiplantae</taxon>
        <taxon>Streptophyta</taxon>
        <taxon>Embryophyta</taxon>
        <taxon>Tracheophyta</taxon>
        <taxon>Spermatophyta</taxon>
        <taxon>Magnoliopsida</taxon>
        <taxon>eudicotyledons</taxon>
        <taxon>Gunneridae</taxon>
        <taxon>Pentapetalae</taxon>
        <taxon>asterids</taxon>
        <taxon>campanulids</taxon>
        <taxon>Asterales</taxon>
        <taxon>Asteraceae</taxon>
        <taxon>Asteroideae</taxon>
        <taxon>Heliantheae alliance</taxon>
        <taxon>Madieae</taxon>
        <taxon>Madiinae</taxon>
        <taxon>Deinandra</taxon>
    </lineage>
</organism>
<feature type="compositionally biased region" description="Low complexity" evidence="1">
    <location>
        <begin position="248"/>
        <end position="259"/>
    </location>
</feature>
<accession>A0AAP0DDR4</accession>
<evidence type="ECO:0000256" key="2">
    <source>
        <dbReference type="SAM" id="Phobius"/>
    </source>
</evidence>
<comment type="caution">
    <text evidence="3">The sequence shown here is derived from an EMBL/GenBank/DDBJ whole genome shotgun (WGS) entry which is preliminary data.</text>
</comment>
<proteinExistence type="predicted"/>
<feature type="region of interest" description="Disordered" evidence="1">
    <location>
        <begin position="134"/>
        <end position="163"/>
    </location>
</feature>
<keyword evidence="2" id="KW-0472">Membrane</keyword>
<keyword evidence="2" id="KW-0812">Transmembrane</keyword>
<feature type="compositionally biased region" description="Polar residues" evidence="1">
    <location>
        <begin position="1"/>
        <end position="30"/>
    </location>
</feature>
<evidence type="ECO:0000313" key="4">
    <source>
        <dbReference type="Proteomes" id="UP001408789"/>
    </source>
</evidence>
<evidence type="ECO:0008006" key="5">
    <source>
        <dbReference type="Google" id="ProtNLM"/>
    </source>
</evidence>
<evidence type="ECO:0000313" key="3">
    <source>
        <dbReference type="EMBL" id="KAK9071090.1"/>
    </source>
</evidence>
<feature type="compositionally biased region" description="Acidic residues" evidence="1">
    <location>
        <begin position="260"/>
        <end position="296"/>
    </location>
</feature>
<dbReference type="AlphaFoldDB" id="A0AAP0DDR4"/>
<protein>
    <recommendedName>
        <fullName evidence="5">Transmembrane protein</fullName>
    </recommendedName>
</protein>
<dbReference type="PANTHER" id="PTHR34775">
    <property type="entry name" value="TRANSMEMBRANE PROTEIN"/>
    <property type="match status" value="1"/>
</dbReference>
<feature type="compositionally biased region" description="Basic and acidic residues" evidence="1">
    <location>
        <begin position="76"/>
        <end position="85"/>
    </location>
</feature>
<reference evidence="3 4" key="1">
    <citation type="submission" date="2024-04" db="EMBL/GenBank/DDBJ databases">
        <title>The reference genome of an endangered Asteraceae, Deinandra increscens subsp. villosa, native to the Central Coast of California.</title>
        <authorList>
            <person name="Guilliams M."/>
            <person name="Hasenstab-Lehman K."/>
            <person name="Meyer R."/>
            <person name="Mcevoy S."/>
        </authorList>
    </citation>
    <scope>NUCLEOTIDE SEQUENCE [LARGE SCALE GENOMIC DNA]</scope>
    <source>
        <tissue evidence="3">Leaf</tissue>
    </source>
</reference>
<dbReference type="Proteomes" id="UP001408789">
    <property type="component" value="Unassembled WGS sequence"/>
</dbReference>
<keyword evidence="2" id="KW-1133">Transmembrane helix</keyword>
<gene>
    <name evidence="3" type="ORF">SSX86_009658</name>
</gene>
<feature type="region of interest" description="Disordered" evidence="1">
    <location>
        <begin position="193"/>
        <end position="296"/>
    </location>
</feature>
<dbReference type="EMBL" id="JBCNJP010000011">
    <property type="protein sequence ID" value="KAK9071090.1"/>
    <property type="molecule type" value="Genomic_DNA"/>
</dbReference>
<feature type="transmembrane region" description="Helical" evidence="2">
    <location>
        <begin position="558"/>
        <end position="578"/>
    </location>
</feature>
<feature type="region of interest" description="Disordered" evidence="1">
    <location>
        <begin position="600"/>
        <end position="620"/>
    </location>
</feature>
<sequence length="670" mass="75206">MASNRSPSPISSKNRQNSGWNSTTRTSFNGTPFVRPNALINPKFSNPQSSPNPPTPTDHMKRNSMNRKSTSSLFQDGKENQKDSYLRSPVKKNFMAPTISAASKFTPSPRKRILGEKNDVPIIIARASIQFPVKDSDFKSEQPPPTFEETNCCSDESKTTDESMEMLSGVTQDSGTISVRPFCCSPITSSPIVVPIESDPNLPPYDPKKNFLSPRPQFLRYKPNPRIENLLNKEGSDDCGEEEDHVTSLESSFNLSENSSDNEEEEEEEKECEFDEKEVDSVNEVEEEEKDCDFDEKEVVSVHGSSENLTEKVSEAKEVDSKVEKAWKTRVFAGSKAISFVFLVLLAYCCLVSVTNSPPMDLPIYKDVGFPEIYHESLKLVQFARESLDVLVANLENWSMDFLSYISNQKSQLFPTREKSAIRFFNLTVEEEFVLNRHIGTDYIQEVQEHDEEISDEIEVMEEEEYDEEMSDEIELMEEEDFEEMGDDYEVVNEQANEIHSVDDGFVESKSDLEGGFVSESVPEARSEVEVNDVEIASNEADSNAESGTMSLMSTKSLNAVCLSGLSLLIIVISAVFYTNKRKSNAKKLATIRVADRASEESCSSSVGNEHKKKKGSNKRESLAFSSSDFSTGSSYGSFTTLERIAIKNKDEVMVTPIRRSSRLLKNQVL</sequence>
<keyword evidence="4" id="KW-1185">Reference proteome</keyword>
<evidence type="ECO:0000256" key="1">
    <source>
        <dbReference type="SAM" id="MobiDB-lite"/>
    </source>
</evidence>